<feature type="compositionally biased region" description="Basic and acidic residues" evidence="1">
    <location>
        <begin position="8"/>
        <end position="20"/>
    </location>
</feature>
<feature type="region of interest" description="Disordered" evidence="1">
    <location>
        <begin position="1"/>
        <end position="215"/>
    </location>
</feature>
<gene>
    <name evidence="2" type="ORF">BRADI_3g34835v3</name>
</gene>
<feature type="compositionally biased region" description="Low complexity" evidence="1">
    <location>
        <begin position="38"/>
        <end position="61"/>
    </location>
</feature>
<keyword evidence="4" id="KW-1185">Reference proteome</keyword>
<dbReference type="EMBL" id="CM000882">
    <property type="protein sequence ID" value="PNT68025.1"/>
    <property type="molecule type" value="Genomic_DNA"/>
</dbReference>
<feature type="compositionally biased region" description="Basic residues" evidence="1">
    <location>
        <begin position="166"/>
        <end position="180"/>
    </location>
</feature>
<evidence type="ECO:0000313" key="2">
    <source>
        <dbReference type="EMBL" id="PNT68025.1"/>
    </source>
</evidence>
<dbReference type="EnsemblPlants" id="PNT68025">
    <property type="protein sequence ID" value="PNT68025"/>
    <property type="gene ID" value="BRADI_3g34835v3"/>
</dbReference>
<evidence type="ECO:0000256" key="1">
    <source>
        <dbReference type="SAM" id="MobiDB-lite"/>
    </source>
</evidence>
<reference evidence="2" key="2">
    <citation type="submission" date="2017-06" db="EMBL/GenBank/DDBJ databases">
        <title>WGS assembly of Brachypodium distachyon.</title>
        <authorList>
            <consortium name="The International Brachypodium Initiative"/>
            <person name="Lucas S."/>
            <person name="Harmon-Smith M."/>
            <person name="Lail K."/>
            <person name="Tice H."/>
            <person name="Grimwood J."/>
            <person name="Bruce D."/>
            <person name="Barry K."/>
            <person name="Shu S."/>
            <person name="Lindquist E."/>
            <person name="Wang M."/>
            <person name="Pitluck S."/>
            <person name="Vogel J.P."/>
            <person name="Garvin D.F."/>
            <person name="Mockler T.C."/>
            <person name="Schmutz J."/>
            <person name="Rokhsar D."/>
            <person name="Bevan M.W."/>
        </authorList>
    </citation>
    <scope>NUCLEOTIDE SEQUENCE</scope>
    <source>
        <strain evidence="2">Bd21</strain>
    </source>
</reference>
<protein>
    <submittedName>
        <fullName evidence="2 3">Uncharacterized protein</fullName>
    </submittedName>
</protein>
<dbReference type="AlphaFoldDB" id="A0A2K2D176"/>
<feature type="compositionally biased region" description="Pro residues" evidence="1">
    <location>
        <begin position="193"/>
        <end position="205"/>
    </location>
</feature>
<feature type="compositionally biased region" description="Gly residues" evidence="1">
    <location>
        <begin position="101"/>
        <end position="111"/>
    </location>
</feature>
<dbReference type="Proteomes" id="UP000008810">
    <property type="component" value="Chromosome 3"/>
</dbReference>
<accession>A0A2K2D176</accession>
<reference evidence="2 3" key="1">
    <citation type="journal article" date="2010" name="Nature">
        <title>Genome sequencing and analysis of the model grass Brachypodium distachyon.</title>
        <authorList>
            <consortium name="International Brachypodium Initiative"/>
        </authorList>
    </citation>
    <scope>NUCLEOTIDE SEQUENCE [LARGE SCALE GENOMIC DNA]</scope>
    <source>
        <strain evidence="2 3">Bd21</strain>
    </source>
</reference>
<dbReference type="Gramene" id="PNT68025">
    <property type="protein sequence ID" value="PNT68025"/>
    <property type="gene ID" value="BRADI_3g34835v3"/>
</dbReference>
<name>A0A2K2D176_BRADI</name>
<evidence type="ECO:0000313" key="4">
    <source>
        <dbReference type="Proteomes" id="UP000008810"/>
    </source>
</evidence>
<proteinExistence type="predicted"/>
<sequence>MRQGMEARGIDGGRTAERDGRTRRRWTVAARSRRDCGDAGPWGARGRDGGWAAAREVAAEQAGRREAAAGGRRRRRGPSGSGWDRVERGSGSAVEGAGKVTRGGGGKGRAGGWRRFPTAGIDEEDIRSGWAPRWAKTAANGVGEKRSGGAGPPEVQGMVAAYSGGRNRRRRWRMGWHRRSPTSPRQSPDQQLAPPPPHQAPPPPQMWGQVTSPPQAAAYGQASAFQAAYNDAGGPWDCKC</sequence>
<organism evidence="2">
    <name type="scientific">Brachypodium distachyon</name>
    <name type="common">Purple false brome</name>
    <name type="synonym">Trachynia distachya</name>
    <dbReference type="NCBI Taxonomy" id="15368"/>
    <lineage>
        <taxon>Eukaryota</taxon>
        <taxon>Viridiplantae</taxon>
        <taxon>Streptophyta</taxon>
        <taxon>Embryophyta</taxon>
        <taxon>Tracheophyta</taxon>
        <taxon>Spermatophyta</taxon>
        <taxon>Magnoliopsida</taxon>
        <taxon>Liliopsida</taxon>
        <taxon>Poales</taxon>
        <taxon>Poaceae</taxon>
        <taxon>BOP clade</taxon>
        <taxon>Pooideae</taxon>
        <taxon>Stipodae</taxon>
        <taxon>Brachypodieae</taxon>
        <taxon>Brachypodium</taxon>
    </lineage>
</organism>
<evidence type="ECO:0000313" key="3">
    <source>
        <dbReference type="EnsemblPlants" id="PNT68025"/>
    </source>
</evidence>
<dbReference type="InParanoid" id="A0A2K2D176"/>
<reference evidence="3" key="3">
    <citation type="submission" date="2018-08" db="UniProtKB">
        <authorList>
            <consortium name="EnsemblPlants"/>
        </authorList>
    </citation>
    <scope>IDENTIFICATION</scope>
    <source>
        <strain evidence="3">cv. Bd21</strain>
    </source>
</reference>